<dbReference type="PANTHER" id="PTHR16288">
    <property type="entry name" value="WD40 REPEAT PROTEIN 4"/>
    <property type="match status" value="1"/>
</dbReference>
<feature type="repeat" description="WD" evidence="6">
    <location>
        <begin position="4"/>
        <end position="34"/>
    </location>
</feature>
<evidence type="ECO:0000256" key="6">
    <source>
        <dbReference type="PROSITE-ProRule" id="PRU00221"/>
    </source>
</evidence>
<dbReference type="InterPro" id="IPR028884">
    <property type="entry name" value="Trm82"/>
</dbReference>
<keyword evidence="8" id="KW-1185">Reference proteome</keyword>
<dbReference type="AlphaFoldDB" id="A0A4P9W7J8"/>
<dbReference type="GO" id="GO:0005634">
    <property type="term" value="C:nucleus"/>
    <property type="evidence" value="ECO:0007669"/>
    <property type="project" value="UniProtKB-SubCell"/>
</dbReference>
<dbReference type="EMBL" id="KZ998444">
    <property type="protein sequence ID" value="RKO86136.1"/>
    <property type="molecule type" value="Genomic_DNA"/>
</dbReference>
<evidence type="ECO:0000256" key="5">
    <source>
        <dbReference type="ARBA" id="ARBA00023242"/>
    </source>
</evidence>
<keyword evidence="3" id="KW-0819">tRNA processing</keyword>
<sequence>GDLIIGHVSMLTGLAVSPDGNHILTAERDEKIRVSRFPHCFDVEQFCLGHREFVSTIQILPFAPDLAISGGGDPSLLVWEYVKGKPVQRVMLREEGVVSVGTI</sequence>
<evidence type="ECO:0000313" key="8">
    <source>
        <dbReference type="Proteomes" id="UP000269721"/>
    </source>
</evidence>
<dbReference type="GO" id="GO:0005829">
    <property type="term" value="C:cytosol"/>
    <property type="evidence" value="ECO:0007669"/>
    <property type="project" value="TreeGrafter"/>
</dbReference>
<keyword evidence="2 6" id="KW-0853">WD repeat</keyword>
<reference evidence="8" key="1">
    <citation type="journal article" date="2018" name="Nat. Microbiol.">
        <title>Leveraging single-cell genomics to expand the fungal tree of life.</title>
        <authorList>
            <person name="Ahrendt S.R."/>
            <person name="Quandt C.A."/>
            <person name="Ciobanu D."/>
            <person name="Clum A."/>
            <person name="Salamov A."/>
            <person name="Andreopoulos B."/>
            <person name="Cheng J.F."/>
            <person name="Woyke T."/>
            <person name="Pelin A."/>
            <person name="Henrissat B."/>
            <person name="Reynolds N.K."/>
            <person name="Benny G.L."/>
            <person name="Smith M.E."/>
            <person name="James T.Y."/>
            <person name="Grigoriev I.V."/>
        </authorList>
    </citation>
    <scope>NUCLEOTIDE SEQUENCE [LARGE SCALE GENOMIC DNA]</scope>
</reference>
<dbReference type="Proteomes" id="UP000269721">
    <property type="component" value="Unassembled WGS sequence"/>
</dbReference>
<evidence type="ECO:0000313" key="7">
    <source>
        <dbReference type="EMBL" id="RKO86136.1"/>
    </source>
</evidence>
<dbReference type="OrthoDB" id="339900at2759"/>
<dbReference type="InterPro" id="IPR001680">
    <property type="entry name" value="WD40_rpt"/>
</dbReference>
<accession>A0A4P9W7J8</accession>
<feature type="non-terminal residue" evidence="7">
    <location>
        <position position="1"/>
    </location>
</feature>
<proteinExistence type="predicted"/>
<dbReference type="PROSITE" id="PS50082">
    <property type="entry name" value="WD_REPEATS_2"/>
    <property type="match status" value="1"/>
</dbReference>
<dbReference type="PANTHER" id="PTHR16288:SF0">
    <property type="entry name" value="TRNA (GUANINE-N(7)-)-METHYLTRANSFERASE NON-CATALYTIC SUBUNIT WDR4"/>
    <property type="match status" value="1"/>
</dbReference>
<dbReference type="SUPFAM" id="SSF50978">
    <property type="entry name" value="WD40 repeat-like"/>
    <property type="match status" value="1"/>
</dbReference>
<dbReference type="InterPro" id="IPR036322">
    <property type="entry name" value="WD40_repeat_dom_sf"/>
</dbReference>
<dbReference type="GO" id="GO:0043527">
    <property type="term" value="C:tRNA methyltransferase complex"/>
    <property type="evidence" value="ECO:0007669"/>
    <property type="project" value="TreeGrafter"/>
</dbReference>
<dbReference type="Gene3D" id="2.130.10.10">
    <property type="entry name" value="YVTN repeat-like/Quinoprotein amine dehydrogenase"/>
    <property type="match status" value="1"/>
</dbReference>
<dbReference type="Pfam" id="PF00400">
    <property type="entry name" value="WD40"/>
    <property type="match status" value="1"/>
</dbReference>
<evidence type="ECO:0000256" key="1">
    <source>
        <dbReference type="ARBA" id="ARBA00004123"/>
    </source>
</evidence>
<dbReference type="GO" id="GO:0036265">
    <property type="term" value="P:RNA (guanine-N7)-methylation"/>
    <property type="evidence" value="ECO:0007669"/>
    <property type="project" value="InterPro"/>
</dbReference>
<name>A0A4P9W7J8_9FUNG</name>
<dbReference type="InterPro" id="IPR015943">
    <property type="entry name" value="WD40/YVTN_repeat-like_dom_sf"/>
</dbReference>
<comment type="subcellular location">
    <subcellularLocation>
        <location evidence="1">Nucleus</location>
    </subcellularLocation>
</comment>
<evidence type="ECO:0000256" key="3">
    <source>
        <dbReference type="ARBA" id="ARBA00022694"/>
    </source>
</evidence>
<protein>
    <submittedName>
        <fullName evidence="7">Uncharacterized protein</fullName>
    </submittedName>
</protein>
<gene>
    <name evidence="7" type="ORF">BDK51DRAFT_24019</name>
</gene>
<dbReference type="GO" id="GO:0006400">
    <property type="term" value="P:tRNA modification"/>
    <property type="evidence" value="ECO:0007669"/>
    <property type="project" value="TreeGrafter"/>
</dbReference>
<keyword evidence="5" id="KW-0539">Nucleus</keyword>
<evidence type="ECO:0000256" key="4">
    <source>
        <dbReference type="ARBA" id="ARBA00022737"/>
    </source>
</evidence>
<evidence type="ECO:0000256" key="2">
    <source>
        <dbReference type="ARBA" id="ARBA00022574"/>
    </source>
</evidence>
<organism evidence="7 8">
    <name type="scientific">Blyttiomyces helicus</name>
    <dbReference type="NCBI Taxonomy" id="388810"/>
    <lineage>
        <taxon>Eukaryota</taxon>
        <taxon>Fungi</taxon>
        <taxon>Fungi incertae sedis</taxon>
        <taxon>Chytridiomycota</taxon>
        <taxon>Chytridiomycota incertae sedis</taxon>
        <taxon>Chytridiomycetes</taxon>
        <taxon>Chytridiomycetes incertae sedis</taxon>
        <taxon>Blyttiomyces</taxon>
    </lineage>
</organism>
<keyword evidence="4" id="KW-0677">Repeat</keyword>